<protein>
    <recommendedName>
        <fullName evidence="9">Phospholipase A-2-activating protein</fullName>
    </recommendedName>
</protein>
<evidence type="ECO:0000313" key="7">
    <source>
        <dbReference type="EMBL" id="CAD8113493.1"/>
    </source>
</evidence>
<dbReference type="InterPro" id="IPR001680">
    <property type="entry name" value="WD40_rpt"/>
</dbReference>
<dbReference type="Pfam" id="PF00400">
    <property type="entry name" value="WD40"/>
    <property type="match status" value="4"/>
</dbReference>
<evidence type="ECO:0000256" key="4">
    <source>
        <dbReference type="PROSITE-ProRule" id="PRU00221"/>
    </source>
</evidence>
<dbReference type="Pfam" id="PF08324">
    <property type="entry name" value="PUL"/>
    <property type="match status" value="1"/>
</dbReference>
<dbReference type="GO" id="GO:0043161">
    <property type="term" value="P:proteasome-mediated ubiquitin-dependent protein catabolic process"/>
    <property type="evidence" value="ECO:0007669"/>
    <property type="project" value="TreeGrafter"/>
</dbReference>
<dbReference type="GO" id="GO:0010992">
    <property type="term" value="P:ubiquitin recycling"/>
    <property type="evidence" value="ECO:0007669"/>
    <property type="project" value="TreeGrafter"/>
</dbReference>
<name>A0A8S1QDH9_PARPR</name>
<dbReference type="EMBL" id="CAJJDM010000160">
    <property type="protein sequence ID" value="CAD8113493.1"/>
    <property type="molecule type" value="Genomic_DNA"/>
</dbReference>
<evidence type="ECO:0008006" key="9">
    <source>
        <dbReference type="Google" id="ProtNLM"/>
    </source>
</evidence>
<dbReference type="CDD" id="cd00200">
    <property type="entry name" value="WD40"/>
    <property type="match status" value="1"/>
</dbReference>
<keyword evidence="3" id="KW-0677">Repeat</keyword>
<dbReference type="Pfam" id="PF09070">
    <property type="entry name" value="PFU"/>
    <property type="match status" value="1"/>
</dbReference>
<feature type="domain" description="PUL" evidence="6">
    <location>
        <begin position="477"/>
        <end position="746"/>
    </location>
</feature>
<dbReference type="GO" id="GO:0043130">
    <property type="term" value="F:ubiquitin binding"/>
    <property type="evidence" value="ECO:0007669"/>
    <property type="project" value="TreeGrafter"/>
</dbReference>
<feature type="repeat" description="WD" evidence="4">
    <location>
        <begin position="212"/>
        <end position="244"/>
    </location>
</feature>
<dbReference type="PANTHER" id="PTHR19849:SF0">
    <property type="entry name" value="PHOSPHOLIPASE A-2-ACTIVATING PROTEIN"/>
    <property type="match status" value="1"/>
</dbReference>
<keyword evidence="8" id="KW-1185">Reference proteome</keyword>
<proteinExistence type="predicted"/>
<dbReference type="InterPro" id="IPR015155">
    <property type="entry name" value="PFU"/>
</dbReference>
<keyword evidence="2 4" id="KW-0853">WD repeat</keyword>
<dbReference type="Proteomes" id="UP000688137">
    <property type="component" value="Unassembled WGS sequence"/>
</dbReference>
<dbReference type="InterPro" id="IPR019775">
    <property type="entry name" value="WD40_repeat_CS"/>
</dbReference>
<evidence type="ECO:0000256" key="3">
    <source>
        <dbReference type="ARBA" id="ARBA00022737"/>
    </source>
</evidence>
<dbReference type="GO" id="GO:0005737">
    <property type="term" value="C:cytoplasm"/>
    <property type="evidence" value="ECO:0007669"/>
    <property type="project" value="TreeGrafter"/>
</dbReference>
<keyword evidence="1" id="KW-0963">Cytoplasm</keyword>
<dbReference type="InterPro" id="IPR013535">
    <property type="entry name" value="PUL_dom"/>
</dbReference>
<evidence type="ECO:0000256" key="1">
    <source>
        <dbReference type="ARBA" id="ARBA00022490"/>
    </source>
</evidence>
<feature type="repeat" description="WD" evidence="4">
    <location>
        <begin position="93"/>
        <end position="133"/>
    </location>
</feature>
<reference evidence="7" key="1">
    <citation type="submission" date="2021-01" db="EMBL/GenBank/DDBJ databases">
        <authorList>
            <consortium name="Genoscope - CEA"/>
            <person name="William W."/>
        </authorList>
    </citation>
    <scope>NUCLEOTIDE SEQUENCE</scope>
</reference>
<dbReference type="AlphaFoldDB" id="A0A8S1QDH9"/>
<gene>
    <name evidence="7" type="ORF">PPRIM_AZ9-3.1.T1550087</name>
</gene>
<comment type="caution">
    <text evidence="7">The sequence shown here is derived from an EMBL/GenBank/DDBJ whole genome shotgun (WGS) entry which is preliminary data.</text>
</comment>
<feature type="domain" description="PFU" evidence="5">
    <location>
        <begin position="349"/>
        <end position="449"/>
    </location>
</feature>
<dbReference type="SMART" id="SM00320">
    <property type="entry name" value="WD40"/>
    <property type="match status" value="6"/>
</dbReference>
<evidence type="ECO:0000256" key="2">
    <source>
        <dbReference type="ARBA" id="ARBA00022574"/>
    </source>
</evidence>
<dbReference type="OMA" id="DKCIYYW"/>
<dbReference type="PROSITE" id="PS00678">
    <property type="entry name" value="WD_REPEATS_1"/>
    <property type="match status" value="2"/>
</dbReference>
<organism evidence="7 8">
    <name type="scientific">Paramecium primaurelia</name>
    <dbReference type="NCBI Taxonomy" id="5886"/>
    <lineage>
        <taxon>Eukaryota</taxon>
        <taxon>Sar</taxon>
        <taxon>Alveolata</taxon>
        <taxon>Ciliophora</taxon>
        <taxon>Intramacronucleata</taxon>
        <taxon>Oligohymenophorea</taxon>
        <taxon>Peniculida</taxon>
        <taxon>Parameciidae</taxon>
        <taxon>Paramecium</taxon>
    </lineage>
</organism>
<dbReference type="PROSITE" id="PS51396">
    <property type="entry name" value="PUL"/>
    <property type="match status" value="1"/>
</dbReference>
<dbReference type="PROSITE" id="PS51394">
    <property type="entry name" value="PFU"/>
    <property type="match status" value="1"/>
</dbReference>
<dbReference type="GO" id="GO:0005634">
    <property type="term" value="C:nucleus"/>
    <property type="evidence" value="ECO:0007669"/>
    <property type="project" value="TreeGrafter"/>
</dbReference>
<dbReference type="PROSITE" id="PS50082">
    <property type="entry name" value="WD_REPEATS_2"/>
    <property type="match status" value="2"/>
</dbReference>
<sequence>MEALQYKLSQTIAAHNGIVRSISTQGNELLTCSSDKTAKLYEMKDNQYQQVTLISFFEKYIYATCARVNGGYAVGHDNQIYLLDNEGNPLGILEGHDQQVCSLKSISENLLISGSWDATAIIWDISQMKQIYRLNGHKYGVAVYGDENLNFITGSQDGILHSWSKETKIKSVQAHKDIIREILLSPLGGYITCSNDETIKLWSKDLELIQTFLGHKSFVFTMKIHMDQVISGGDDRLVIIWNLDGTPQQTIQLPDTVWTVAINNFNDIIIGTSDGKVRVFTTDKNRFATQAEIEGLEQEASLSNAKQEGGMSEEEVQKLPGIDKLNTMIGKKEGEIRLFRNGNKPEAYMWSAASSNWQLIGDVIGGKGANSKKFFPGDKYFEAGEYDHVFDVEDDHGITKLLPYNEGESFYDSAEKFCLREGYSKHYLQQIVNFLKKNTSFGQSQRQKKSELETMKEQYAQQQILQQQQAKQQIDFQYIPYTQCTYYENMNLQGLSKKLFEFNAQMSEELKLTEKETLIFNKGIESLGQVQVQKTVNIENSVSIIFIQKLLKWDAQYLLPVYDFFRLFCLHHSSEQLFAGLEKGMNLFLNIFTIVNTQPINAVLVRLALQTLCNCLKHNTNSCAILYHLRIVKDIILSLLDTDEKTVLLLSNLILNLSIGIYQRNGLNDQASELLSEAIITFLQYKQRDVETIAKLVTAIGNLMKSPAKQIREQCKKITFEFIQSLVIDTNNQDTLKCLEEVKLSMLI</sequence>
<accession>A0A8S1QDH9</accession>
<evidence type="ECO:0000259" key="5">
    <source>
        <dbReference type="PROSITE" id="PS51394"/>
    </source>
</evidence>
<evidence type="ECO:0000313" key="8">
    <source>
        <dbReference type="Proteomes" id="UP000688137"/>
    </source>
</evidence>
<evidence type="ECO:0000259" key="6">
    <source>
        <dbReference type="PROSITE" id="PS51396"/>
    </source>
</evidence>
<dbReference type="PANTHER" id="PTHR19849">
    <property type="entry name" value="PHOSPHOLIPASE A-2-ACTIVATING PROTEIN"/>
    <property type="match status" value="1"/>
</dbReference>